<dbReference type="InterPro" id="IPR012677">
    <property type="entry name" value="Nucleotide-bd_a/b_plait_sf"/>
</dbReference>
<dbReference type="GeneID" id="120258094"/>
<feature type="region of interest" description="Disordered" evidence="1">
    <location>
        <begin position="1"/>
        <end position="91"/>
    </location>
</feature>
<keyword evidence="2" id="KW-1185">Reference proteome</keyword>
<name>A0AB40B204_DIOCR</name>
<organism evidence="2 3">
    <name type="scientific">Dioscorea cayennensis subsp. rotundata</name>
    <name type="common">White Guinea yam</name>
    <name type="synonym">Dioscorea rotundata</name>
    <dbReference type="NCBI Taxonomy" id="55577"/>
    <lineage>
        <taxon>Eukaryota</taxon>
        <taxon>Viridiplantae</taxon>
        <taxon>Streptophyta</taxon>
        <taxon>Embryophyta</taxon>
        <taxon>Tracheophyta</taxon>
        <taxon>Spermatophyta</taxon>
        <taxon>Magnoliopsida</taxon>
        <taxon>Liliopsida</taxon>
        <taxon>Dioscoreales</taxon>
        <taxon>Dioscoreaceae</taxon>
        <taxon>Dioscorea</taxon>
    </lineage>
</organism>
<sequence>MEEGRGIEPPFSSGHEDDEGSSVIESSFSRIVALEPSRCDPKSVETRDSEKSTKEDDEDDWDRGEAAEASSVPSRDEGEVPSVASEVSEDAALPRRHGRGFFLYQKSCLFSEQKDVPSHFGEDSDPNIDSDEQNQMRTNKFGTRHVIVLYDFPQSTRTTDLEKLLERFKEHGFAIWWVDDTTALAVFRTPEIE</sequence>
<protein>
    <submittedName>
        <fullName evidence="3">R3H and coiled-coil domain-containing protein 1-like</fullName>
    </submittedName>
</protein>
<proteinExistence type="predicted"/>
<dbReference type="Proteomes" id="UP001515500">
    <property type="component" value="Chromosome 4"/>
</dbReference>
<dbReference type="RefSeq" id="XP_039121373.1">
    <property type="nucleotide sequence ID" value="XM_039265439.1"/>
</dbReference>
<dbReference type="AlphaFoldDB" id="A0AB40B204"/>
<dbReference type="Gene3D" id="3.30.70.330">
    <property type="match status" value="1"/>
</dbReference>
<evidence type="ECO:0000313" key="2">
    <source>
        <dbReference type="Proteomes" id="UP001515500"/>
    </source>
</evidence>
<dbReference type="PANTHER" id="PTHR21678:SF0">
    <property type="entry name" value="C3H1-TYPE DOMAIN-CONTAINING PROTEIN"/>
    <property type="match status" value="1"/>
</dbReference>
<dbReference type="InterPro" id="IPR039884">
    <property type="entry name" value="R3HC1/R3HCL"/>
</dbReference>
<dbReference type="PANTHER" id="PTHR21678">
    <property type="entry name" value="GROWTH INHIBITION AND DIFFERENTIATION RELATED PROTEIN 88"/>
    <property type="match status" value="1"/>
</dbReference>
<feature type="compositionally biased region" description="Basic and acidic residues" evidence="1">
    <location>
        <begin position="37"/>
        <end position="54"/>
    </location>
</feature>
<gene>
    <name evidence="3" type="primary">LOC120258094</name>
</gene>
<accession>A0AB40B204</accession>
<reference evidence="3" key="1">
    <citation type="submission" date="2025-08" db="UniProtKB">
        <authorList>
            <consortium name="RefSeq"/>
        </authorList>
    </citation>
    <scope>IDENTIFICATION</scope>
</reference>
<evidence type="ECO:0000256" key="1">
    <source>
        <dbReference type="SAM" id="MobiDB-lite"/>
    </source>
</evidence>
<evidence type="ECO:0000313" key="3">
    <source>
        <dbReference type="RefSeq" id="XP_039121373.1"/>
    </source>
</evidence>